<reference evidence="2" key="1">
    <citation type="submission" date="2023-03" db="EMBL/GenBank/DDBJ databases">
        <title>Massive genome expansion in bonnet fungi (Mycena s.s.) driven by repeated elements and novel gene families across ecological guilds.</title>
        <authorList>
            <consortium name="Lawrence Berkeley National Laboratory"/>
            <person name="Harder C.B."/>
            <person name="Miyauchi S."/>
            <person name="Viragh M."/>
            <person name="Kuo A."/>
            <person name="Thoen E."/>
            <person name="Andreopoulos B."/>
            <person name="Lu D."/>
            <person name="Skrede I."/>
            <person name="Drula E."/>
            <person name="Henrissat B."/>
            <person name="Morin E."/>
            <person name="Kohler A."/>
            <person name="Barry K."/>
            <person name="LaButti K."/>
            <person name="Morin E."/>
            <person name="Salamov A."/>
            <person name="Lipzen A."/>
            <person name="Mereny Z."/>
            <person name="Hegedus B."/>
            <person name="Baldrian P."/>
            <person name="Stursova M."/>
            <person name="Weitz H."/>
            <person name="Taylor A."/>
            <person name="Grigoriev I.V."/>
            <person name="Nagy L.G."/>
            <person name="Martin F."/>
            <person name="Kauserud H."/>
        </authorList>
    </citation>
    <scope>NUCLEOTIDE SEQUENCE</scope>
    <source>
        <strain evidence="2">CBHHK067</strain>
    </source>
</reference>
<proteinExistence type="predicted"/>
<sequence length="303" mass="32875">MAIPEKWSDTLTDFAHFAGGVIPMPAQGESDFTIPRNADGIPTFPRIDLATTTPGTMLRMLKLYLKAVWGHCRATEDSVAWDNLQCYDTKVFTLPVALENPDSMNVIDIMRLAQYFMNQQDPFVFLPLDETINEAPPPPPPSHSPPPPPPHSSPPPPPRSLLPPPPRSPLPPPPRSPSPPPPPPPPAKGKGKGLGKSKVNGLKKAAPKPKVPNEEEKRKRKRAEGQPEDAPPAKKAHAEGQSEGMRRSGRDRTVMAKKPVKIPAKGPDGKPVKPSWHIEAASGSNENSDKDEDTSDPSDLSDL</sequence>
<protein>
    <submittedName>
        <fullName evidence="2">Uncharacterized protein</fullName>
    </submittedName>
</protein>
<name>A0AAD7G261_MYCRO</name>
<organism evidence="2 3">
    <name type="scientific">Mycena rosella</name>
    <name type="common">Pink bonnet</name>
    <name type="synonym">Agaricus rosellus</name>
    <dbReference type="NCBI Taxonomy" id="1033263"/>
    <lineage>
        <taxon>Eukaryota</taxon>
        <taxon>Fungi</taxon>
        <taxon>Dikarya</taxon>
        <taxon>Basidiomycota</taxon>
        <taxon>Agaricomycotina</taxon>
        <taxon>Agaricomycetes</taxon>
        <taxon>Agaricomycetidae</taxon>
        <taxon>Agaricales</taxon>
        <taxon>Marasmiineae</taxon>
        <taxon>Mycenaceae</taxon>
        <taxon>Mycena</taxon>
    </lineage>
</organism>
<feature type="region of interest" description="Disordered" evidence="1">
    <location>
        <begin position="130"/>
        <end position="303"/>
    </location>
</feature>
<feature type="compositionally biased region" description="Basic and acidic residues" evidence="1">
    <location>
        <begin position="236"/>
        <end position="254"/>
    </location>
</feature>
<keyword evidence="3" id="KW-1185">Reference proteome</keyword>
<feature type="compositionally biased region" description="Pro residues" evidence="1">
    <location>
        <begin position="135"/>
        <end position="187"/>
    </location>
</feature>
<evidence type="ECO:0000313" key="2">
    <source>
        <dbReference type="EMBL" id="KAJ7658462.1"/>
    </source>
</evidence>
<evidence type="ECO:0000313" key="3">
    <source>
        <dbReference type="Proteomes" id="UP001221757"/>
    </source>
</evidence>
<feature type="compositionally biased region" description="Acidic residues" evidence="1">
    <location>
        <begin position="289"/>
        <end position="303"/>
    </location>
</feature>
<accession>A0AAD7G261</accession>
<dbReference type="AlphaFoldDB" id="A0AAD7G261"/>
<gene>
    <name evidence="2" type="ORF">B0H17DRAFT_349961</name>
</gene>
<dbReference type="Proteomes" id="UP001221757">
    <property type="component" value="Unassembled WGS sequence"/>
</dbReference>
<dbReference type="EMBL" id="JARKIE010000280">
    <property type="protein sequence ID" value="KAJ7658462.1"/>
    <property type="molecule type" value="Genomic_DNA"/>
</dbReference>
<evidence type="ECO:0000256" key="1">
    <source>
        <dbReference type="SAM" id="MobiDB-lite"/>
    </source>
</evidence>
<comment type="caution">
    <text evidence="2">The sequence shown here is derived from an EMBL/GenBank/DDBJ whole genome shotgun (WGS) entry which is preliminary data.</text>
</comment>
<dbReference type="PRINTS" id="PR01217">
    <property type="entry name" value="PRICHEXTENSN"/>
</dbReference>